<dbReference type="PANTHER" id="PTHR30487">
    <property type="entry name" value="TYPE 4 PREPILIN-LIKE PROTEINS LEADER PEPTIDE-PROCESSING ENZYME"/>
    <property type="match status" value="1"/>
</dbReference>
<evidence type="ECO:0000313" key="10">
    <source>
        <dbReference type="EMBL" id="MBP1930228.1"/>
    </source>
</evidence>
<comment type="subcellular location">
    <subcellularLocation>
        <location evidence="1">Cell membrane</location>
        <topology evidence="1">Multi-pass membrane protein</topology>
    </subcellularLocation>
</comment>
<keyword evidence="10" id="KW-0808">Transferase</keyword>
<feature type="transmembrane region" description="Helical" evidence="7">
    <location>
        <begin position="224"/>
        <end position="247"/>
    </location>
</feature>
<evidence type="ECO:0000259" key="9">
    <source>
        <dbReference type="Pfam" id="PF06750"/>
    </source>
</evidence>
<feature type="transmembrane region" description="Helical" evidence="7">
    <location>
        <begin position="150"/>
        <end position="167"/>
    </location>
</feature>
<evidence type="ECO:0000256" key="3">
    <source>
        <dbReference type="ARBA" id="ARBA00022475"/>
    </source>
</evidence>
<sequence>MEIIQSIFIIIFSLILSSFLNVVAIRIPKGESIVFPASHCVHCKHPLKPHDLVPVFSYLLLKGRCRYCQTKISPVYLLGEVFTTCVFVFAFYQIGWNQELWIAIPLMALLTTITISDLLYKIIPNKVNLFFFVLFALIHVIYRPLPFTDYLIGVIAGGGLLLLIAIISRGGMGGGDIKLMAVVGLAIGWKLTLLSFFLASLIGGIIGVLLLAIKVVKRKEPIPFGPFLALGIWLSYFYGNELISAYIKFALQ</sequence>
<organism evidence="10 11">
    <name type="scientific">Ammoniphilus resinae</name>
    <dbReference type="NCBI Taxonomy" id="861532"/>
    <lineage>
        <taxon>Bacteria</taxon>
        <taxon>Bacillati</taxon>
        <taxon>Bacillota</taxon>
        <taxon>Bacilli</taxon>
        <taxon>Bacillales</taxon>
        <taxon>Paenibacillaceae</taxon>
        <taxon>Aneurinibacillus group</taxon>
        <taxon>Ammoniphilus</taxon>
    </lineage>
</organism>
<feature type="transmembrane region" description="Helical" evidence="7">
    <location>
        <begin position="179"/>
        <end position="212"/>
    </location>
</feature>
<keyword evidence="11" id="KW-1185">Reference proteome</keyword>
<reference evidence="10 11" key="1">
    <citation type="submission" date="2021-03" db="EMBL/GenBank/DDBJ databases">
        <title>Genomic Encyclopedia of Type Strains, Phase IV (KMG-IV): sequencing the most valuable type-strain genomes for metagenomic binning, comparative biology and taxonomic classification.</title>
        <authorList>
            <person name="Goeker M."/>
        </authorList>
    </citation>
    <scope>NUCLEOTIDE SEQUENCE [LARGE SCALE GENOMIC DNA]</scope>
    <source>
        <strain evidence="10 11">DSM 24738</strain>
    </source>
</reference>
<evidence type="ECO:0000256" key="6">
    <source>
        <dbReference type="ARBA" id="ARBA00023136"/>
    </source>
</evidence>
<accession>A0ABS4GIY9</accession>
<feature type="transmembrane region" description="Helical" evidence="7">
    <location>
        <begin position="100"/>
        <end position="120"/>
    </location>
</feature>
<evidence type="ECO:0000313" key="11">
    <source>
        <dbReference type="Proteomes" id="UP001519343"/>
    </source>
</evidence>
<feature type="transmembrane region" description="Helical" evidence="7">
    <location>
        <begin position="6"/>
        <end position="25"/>
    </location>
</feature>
<gene>
    <name evidence="10" type="ORF">J2Z37_000215</name>
</gene>
<protein>
    <submittedName>
        <fullName evidence="10">Leader peptidase (Prepilin peptidase)/N-methyltransferase</fullName>
        <ecNumber evidence="10">2.1.1.-</ecNumber>
        <ecNumber evidence="10">3.4.23.43</ecNumber>
    </submittedName>
</protein>
<evidence type="ECO:0000256" key="5">
    <source>
        <dbReference type="ARBA" id="ARBA00022989"/>
    </source>
</evidence>
<dbReference type="GO" id="GO:0008168">
    <property type="term" value="F:methyltransferase activity"/>
    <property type="evidence" value="ECO:0007669"/>
    <property type="project" value="UniProtKB-KW"/>
</dbReference>
<keyword evidence="5 7" id="KW-1133">Transmembrane helix</keyword>
<dbReference type="GO" id="GO:0032259">
    <property type="term" value="P:methylation"/>
    <property type="evidence" value="ECO:0007669"/>
    <property type="project" value="UniProtKB-KW"/>
</dbReference>
<feature type="transmembrane region" description="Helical" evidence="7">
    <location>
        <begin position="75"/>
        <end position="94"/>
    </location>
</feature>
<comment type="similarity">
    <text evidence="2">Belongs to the peptidase A24 family.</text>
</comment>
<dbReference type="Pfam" id="PF01478">
    <property type="entry name" value="Peptidase_A24"/>
    <property type="match status" value="1"/>
</dbReference>
<keyword evidence="10" id="KW-0378">Hydrolase</keyword>
<dbReference type="InterPro" id="IPR010627">
    <property type="entry name" value="Prepilin_pept_A24_N"/>
</dbReference>
<feature type="transmembrane region" description="Helical" evidence="7">
    <location>
        <begin position="127"/>
        <end position="144"/>
    </location>
</feature>
<proteinExistence type="inferred from homology"/>
<evidence type="ECO:0000256" key="7">
    <source>
        <dbReference type="SAM" id="Phobius"/>
    </source>
</evidence>
<keyword evidence="6 7" id="KW-0472">Membrane</keyword>
<dbReference type="InterPro" id="IPR000045">
    <property type="entry name" value="Prepilin_IV_endopep_pep"/>
</dbReference>
<dbReference type="Gene3D" id="1.20.120.1220">
    <property type="match status" value="1"/>
</dbReference>
<dbReference type="Pfam" id="PF06750">
    <property type="entry name" value="A24_N_bact"/>
    <property type="match status" value="1"/>
</dbReference>
<feature type="domain" description="Prepilin peptidase A24 N-terminal" evidence="9">
    <location>
        <begin position="11"/>
        <end position="93"/>
    </location>
</feature>
<dbReference type="InterPro" id="IPR050882">
    <property type="entry name" value="Prepilin_peptidase/N-MTase"/>
</dbReference>
<comment type="caution">
    <text evidence="10">The sequence shown here is derived from an EMBL/GenBank/DDBJ whole genome shotgun (WGS) entry which is preliminary data.</text>
</comment>
<dbReference type="EC" id="2.1.1.-" evidence="10"/>
<dbReference type="GO" id="GO:0004190">
    <property type="term" value="F:aspartic-type endopeptidase activity"/>
    <property type="evidence" value="ECO:0007669"/>
    <property type="project" value="UniProtKB-EC"/>
</dbReference>
<evidence type="ECO:0000256" key="2">
    <source>
        <dbReference type="ARBA" id="ARBA00005801"/>
    </source>
</evidence>
<dbReference type="EC" id="3.4.23.43" evidence="10"/>
<feature type="domain" description="Prepilin type IV endopeptidase peptidase" evidence="8">
    <location>
        <begin position="106"/>
        <end position="208"/>
    </location>
</feature>
<dbReference type="RefSeq" id="WP_209808066.1">
    <property type="nucleotide sequence ID" value="NZ_JAGGKT010000001.1"/>
</dbReference>
<name>A0ABS4GIY9_9BACL</name>
<keyword evidence="4 7" id="KW-0812">Transmembrane</keyword>
<keyword evidence="3" id="KW-1003">Cell membrane</keyword>
<evidence type="ECO:0000256" key="4">
    <source>
        <dbReference type="ARBA" id="ARBA00022692"/>
    </source>
</evidence>
<keyword evidence="10" id="KW-0489">Methyltransferase</keyword>
<dbReference type="EMBL" id="JAGGKT010000001">
    <property type="protein sequence ID" value="MBP1930228.1"/>
    <property type="molecule type" value="Genomic_DNA"/>
</dbReference>
<dbReference type="Proteomes" id="UP001519343">
    <property type="component" value="Unassembled WGS sequence"/>
</dbReference>
<evidence type="ECO:0000259" key="8">
    <source>
        <dbReference type="Pfam" id="PF01478"/>
    </source>
</evidence>
<dbReference type="PANTHER" id="PTHR30487:SF0">
    <property type="entry name" value="PREPILIN LEADER PEPTIDASE_N-METHYLTRANSFERASE-RELATED"/>
    <property type="match status" value="1"/>
</dbReference>
<evidence type="ECO:0000256" key="1">
    <source>
        <dbReference type="ARBA" id="ARBA00004651"/>
    </source>
</evidence>